<keyword evidence="3" id="KW-0964">Secreted</keyword>
<evidence type="ECO:0000256" key="2">
    <source>
        <dbReference type="ARBA" id="ARBA00009127"/>
    </source>
</evidence>
<dbReference type="PANTHER" id="PTHR10009:SF19">
    <property type="entry name" value="RE55542P"/>
    <property type="match status" value="1"/>
</dbReference>
<comment type="subcellular location">
    <subcellularLocation>
        <location evidence="1">Secreted</location>
    </subcellularLocation>
</comment>
<name>A0A4C1XI46_EUMVA</name>
<accession>A0A4C1XI46</accession>
<dbReference type="EMBL" id="BGZK01000851">
    <property type="protein sequence ID" value="GBP62843.1"/>
    <property type="molecule type" value="Genomic_DNA"/>
</dbReference>
<dbReference type="PANTHER" id="PTHR10009">
    <property type="entry name" value="PROTEIN YELLOW-RELATED"/>
    <property type="match status" value="1"/>
</dbReference>
<dbReference type="AlphaFoldDB" id="A0A4C1XI46"/>
<evidence type="ECO:0000256" key="1">
    <source>
        <dbReference type="ARBA" id="ARBA00004613"/>
    </source>
</evidence>
<dbReference type="OrthoDB" id="7776143at2759"/>
<gene>
    <name evidence="5" type="ORF">EVAR_44698_1</name>
</gene>
<dbReference type="InterPro" id="IPR017996">
    <property type="entry name" value="MRJP/yellow-related"/>
</dbReference>
<dbReference type="Pfam" id="PF03022">
    <property type="entry name" value="MRJP"/>
    <property type="match status" value="1"/>
</dbReference>
<comment type="similarity">
    <text evidence="2">Belongs to the major royal jelly protein family.</text>
</comment>
<evidence type="ECO:0000313" key="5">
    <source>
        <dbReference type="EMBL" id="GBP62843.1"/>
    </source>
</evidence>
<sequence length="159" mass="17976">MRQNQIEILIKSDTGIGIENRLFSVSTDVLRAGPPAEGVDLPVALVGRKSSQGLGIAVDPRDNTIYFSPLTETAIAAWNPTRNTHRVLAHDPEKLQFCAEVRWAERDNGAVWALSSRFHRFFRRNVSDREINIRVVRVVEDAYPQLLVRAARRANHTLH</sequence>
<proteinExistence type="inferred from homology"/>
<evidence type="ECO:0000256" key="4">
    <source>
        <dbReference type="ARBA" id="ARBA00022729"/>
    </source>
</evidence>
<dbReference type="Gene3D" id="2.120.10.30">
    <property type="entry name" value="TolB, C-terminal domain"/>
    <property type="match status" value="1"/>
</dbReference>
<dbReference type="InterPro" id="IPR011042">
    <property type="entry name" value="6-blade_b-propeller_TolB-like"/>
</dbReference>
<evidence type="ECO:0000256" key="3">
    <source>
        <dbReference type="ARBA" id="ARBA00022525"/>
    </source>
</evidence>
<keyword evidence="4" id="KW-0732">Signal</keyword>
<keyword evidence="6" id="KW-1185">Reference proteome</keyword>
<comment type="caution">
    <text evidence="5">The sequence shown here is derived from an EMBL/GenBank/DDBJ whole genome shotgun (WGS) entry which is preliminary data.</text>
</comment>
<organism evidence="5 6">
    <name type="scientific">Eumeta variegata</name>
    <name type="common">Bagworm moth</name>
    <name type="synonym">Eumeta japonica</name>
    <dbReference type="NCBI Taxonomy" id="151549"/>
    <lineage>
        <taxon>Eukaryota</taxon>
        <taxon>Metazoa</taxon>
        <taxon>Ecdysozoa</taxon>
        <taxon>Arthropoda</taxon>
        <taxon>Hexapoda</taxon>
        <taxon>Insecta</taxon>
        <taxon>Pterygota</taxon>
        <taxon>Neoptera</taxon>
        <taxon>Endopterygota</taxon>
        <taxon>Lepidoptera</taxon>
        <taxon>Glossata</taxon>
        <taxon>Ditrysia</taxon>
        <taxon>Tineoidea</taxon>
        <taxon>Psychidae</taxon>
        <taxon>Oiketicinae</taxon>
        <taxon>Eumeta</taxon>
    </lineage>
</organism>
<dbReference type="GO" id="GO:0005576">
    <property type="term" value="C:extracellular region"/>
    <property type="evidence" value="ECO:0007669"/>
    <property type="project" value="UniProtKB-SubCell"/>
</dbReference>
<dbReference type="STRING" id="151549.A0A4C1XI46"/>
<dbReference type="SUPFAM" id="SSF63825">
    <property type="entry name" value="YWTD domain"/>
    <property type="match status" value="1"/>
</dbReference>
<evidence type="ECO:0008006" key="7">
    <source>
        <dbReference type="Google" id="ProtNLM"/>
    </source>
</evidence>
<dbReference type="Proteomes" id="UP000299102">
    <property type="component" value="Unassembled WGS sequence"/>
</dbReference>
<reference evidence="5 6" key="1">
    <citation type="journal article" date="2019" name="Commun. Biol.">
        <title>The bagworm genome reveals a unique fibroin gene that provides high tensile strength.</title>
        <authorList>
            <person name="Kono N."/>
            <person name="Nakamura H."/>
            <person name="Ohtoshi R."/>
            <person name="Tomita M."/>
            <person name="Numata K."/>
            <person name="Arakawa K."/>
        </authorList>
    </citation>
    <scope>NUCLEOTIDE SEQUENCE [LARGE SCALE GENOMIC DNA]</scope>
</reference>
<evidence type="ECO:0000313" key="6">
    <source>
        <dbReference type="Proteomes" id="UP000299102"/>
    </source>
</evidence>
<protein>
    <recommendedName>
        <fullName evidence="7">Bee-milk protein</fullName>
    </recommendedName>
</protein>